<comment type="caution">
    <text evidence="2">The sequence shown here is derived from an EMBL/GenBank/DDBJ whole genome shotgun (WGS) entry which is preliminary data.</text>
</comment>
<feature type="region of interest" description="Disordered" evidence="1">
    <location>
        <begin position="184"/>
        <end position="209"/>
    </location>
</feature>
<dbReference type="Proteomes" id="UP000289152">
    <property type="component" value="Unassembled WGS sequence"/>
</dbReference>
<dbReference type="EMBL" id="SDIL01000143">
    <property type="protein sequence ID" value="RXK35330.1"/>
    <property type="molecule type" value="Genomic_DNA"/>
</dbReference>
<name>A0A4V1M319_TREME</name>
<sequence>MSSFSYRSSNRGSVSLVNLSHLIAVVASPHDQPLLAVCPAPARARDFYLPHQPIPGLFPGQTVVSTDWLSMFVLNDSLVDIFHGWVSPLDSFPPSDPSGRSLARSDPRQHPRSPISADGRRPSMTTRPDRNGTPNVASSMIKRQRPDCKWNSSTESFWRTHRLLLEPFLPPSLQKAVGRARRRYDPMSGKRSGLVKPPPPTPILSSPSDPSPLVAHLDQLPSDGPWSTFPSTPTTSTSVPCPTISYTHLRLPVYPIELLPPPLHPWNVRQLPFFQPVVASNTELKERNRLSELLVAFSKINTKTDSSEEKDDGRQGKGLFRMNMFRPDLEIGFKQSMEIEYHAHVPPYVYKW</sequence>
<accession>A0A4V1M319</accession>
<dbReference type="AlphaFoldDB" id="A0A4V1M319"/>
<evidence type="ECO:0000313" key="2">
    <source>
        <dbReference type="EMBL" id="RXK35330.1"/>
    </source>
</evidence>
<dbReference type="InParanoid" id="A0A4V1M319"/>
<gene>
    <name evidence="2" type="ORF">M231_07402</name>
</gene>
<evidence type="ECO:0000256" key="1">
    <source>
        <dbReference type="SAM" id="MobiDB-lite"/>
    </source>
</evidence>
<organism evidence="2 3">
    <name type="scientific">Tremella mesenterica</name>
    <name type="common">Jelly fungus</name>
    <dbReference type="NCBI Taxonomy" id="5217"/>
    <lineage>
        <taxon>Eukaryota</taxon>
        <taxon>Fungi</taxon>
        <taxon>Dikarya</taxon>
        <taxon>Basidiomycota</taxon>
        <taxon>Agaricomycotina</taxon>
        <taxon>Tremellomycetes</taxon>
        <taxon>Tremellales</taxon>
        <taxon>Tremellaceae</taxon>
        <taxon>Tremella</taxon>
    </lineage>
</organism>
<protein>
    <submittedName>
        <fullName evidence="2">Uncharacterized protein</fullName>
    </submittedName>
</protein>
<reference evidence="2 3" key="1">
    <citation type="submission" date="2016-06" db="EMBL/GenBank/DDBJ databases">
        <title>Evolution of pathogenesis and genome organization in the Tremellales.</title>
        <authorList>
            <person name="Cuomo C."/>
            <person name="Litvintseva A."/>
            <person name="Heitman J."/>
            <person name="Chen Y."/>
            <person name="Sun S."/>
            <person name="Springer D."/>
            <person name="Dromer F."/>
            <person name="Young S."/>
            <person name="Zeng Q."/>
            <person name="Chapman S."/>
            <person name="Gujja S."/>
            <person name="Saif S."/>
            <person name="Birren B."/>
        </authorList>
    </citation>
    <scope>NUCLEOTIDE SEQUENCE [LARGE SCALE GENOMIC DNA]</scope>
    <source>
        <strain evidence="2 3">ATCC 28783</strain>
    </source>
</reference>
<keyword evidence="3" id="KW-1185">Reference proteome</keyword>
<feature type="region of interest" description="Disordered" evidence="1">
    <location>
        <begin position="93"/>
        <end position="147"/>
    </location>
</feature>
<proteinExistence type="predicted"/>
<evidence type="ECO:0000313" key="3">
    <source>
        <dbReference type="Proteomes" id="UP000289152"/>
    </source>
</evidence>